<dbReference type="AlphaFoldDB" id="A0A4Y5ZPL1"/>
<organism evidence="2 3">
    <name type="scientific">Enterobacter hormaechei</name>
    <dbReference type="NCBI Taxonomy" id="158836"/>
    <lineage>
        <taxon>Bacteria</taxon>
        <taxon>Pseudomonadati</taxon>
        <taxon>Pseudomonadota</taxon>
        <taxon>Gammaproteobacteria</taxon>
        <taxon>Enterobacterales</taxon>
        <taxon>Enterobacteriaceae</taxon>
        <taxon>Enterobacter</taxon>
        <taxon>Enterobacter cloacae complex</taxon>
    </lineage>
</organism>
<dbReference type="Proteomes" id="UP000318237">
    <property type="component" value="Chromosome"/>
</dbReference>
<evidence type="ECO:0000313" key="3">
    <source>
        <dbReference type="Proteomes" id="UP000318237"/>
    </source>
</evidence>
<feature type="region of interest" description="Disordered" evidence="1">
    <location>
        <begin position="40"/>
        <end position="76"/>
    </location>
</feature>
<reference evidence="2 3" key="1">
    <citation type="submission" date="2019-06" db="EMBL/GenBank/DDBJ databases">
        <title>Whole genome sequencing of XDR Enterobacter.</title>
        <authorList>
            <person name="Gnana Soundari P."/>
            <person name="Vijayakumar R."/>
            <person name="Krishnan P."/>
        </authorList>
    </citation>
    <scope>NUCLEOTIDE SEQUENCE [LARGE SCALE GENOMIC DNA]</scope>
    <source>
        <strain evidence="2 3">C126</strain>
    </source>
</reference>
<accession>A0A4Y5ZPL1</accession>
<name>A0A4Y5ZPL1_9ENTR</name>
<evidence type="ECO:0000256" key="1">
    <source>
        <dbReference type="SAM" id="MobiDB-lite"/>
    </source>
</evidence>
<proteinExistence type="predicted"/>
<gene>
    <name evidence="2" type="ORF">EIN43_25010</name>
</gene>
<dbReference type="EMBL" id="CP041054">
    <property type="protein sequence ID" value="QDE47722.1"/>
    <property type="molecule type" value="Genomic_DNA"/>
</dbReference>
<evidence type="ECO:0000313" key="2">
    <source>
        <dbReference type="EMBL" id="QDE47722.1"/>
    </source>
</evidence>
<feature type="compositionally biased region" description="Polar residues" evidence="1">
    <location>
        <begin position="54"/>
        <end position="67"/>
    </location>
</feature>
<sequence length="76" mass="8664">MESLLVLKNNRGVEGNRVRHMDYGVQINKLMYTRLLKGKTSPCSARPTSRACMTRSSPIRMSSSVCTPNMKRRQHP</sequence>
<protein>
    <submittedName>
        <fullName evidence="2">Uncharacterized protein</fullName>
    </submittedName>
</protein>